<protein>
    <submittedName>
        <fullName evidence="6">Peroxiredoxin</fullName>
    </submittedName>
</protein>
<dbReference type="InterPro" id="IPR013766">
    <property type="entry name" value="Thioredoxin_domain"/>
</dbReference>
<dbReference type="EMBL" id="FWXT01000001">
    <property type="protein sequence ID" value="SMC59775.1"/>
    <property type="molecule type" value="Genomic_DNA"/>
</dbReference>
<dbReference type="SUPFAM" id="SSF52833">
    <property type="entry name" value="Thioredoxin-like"/>
    <property type="match status" value="1"/>
</dbReference>
<dbReference type="STRING" id="151894.SAMN04488524_1398"/>
<dbReference type="RefSeq" id="WP_084237635.1">
    <property type="nucleotide sequence ID" value="NZ_FWXT01000001.1"/>
</dbReference>
<evidence type="ECO:0000313" key="7">
    <source>
        <dbReference type="Proteomes" id="UP000192756"/>
    </source>
</evidence>
<dbReference type="Pfam" id="PF14289">
    <property type="entry name" value="DUF4369"/>
    <property type="match status" value="1"/>
</dbReference>
<reference evidence="7" key="1">
    <citation type="submission" date="2017-04" db="EMBL/GenBank/DDBJ databases">
        <authorList>
            <person name="Varghese N."/>
            <person name="Submissions S."/>
        </authorList>
    </citation>
    <scope>NUCLEOTIDE SEQUENCE [LARGE SCALE GENOMIC DNA]</scope>
    <source>
        <strain evidence="7">DSM 12126</strain>
    </source>
</reference>
<keyword evidence="4" id="KW-0676">Redox-active center</keyword>
<dbReference type="PANTHER" id="PTHR42852">
    <property type="entry name" value="THIOL:DISULFIDE INTERCHANGE PROTEIN DSBE"/>
    <property type="match status" value="1"/>
</dbReference>
<dbReference type="InterPro" id="IPR017937">
    <property type="entry name" value="Thioredoxin_CS"/>
</dbReference>
<keyword evidence="3" id="KW-1015">Disulfide bond</keyword>
<dbReference type="Pfam" id="PF00578">
    <property type="entry name" value="AhpC-TSA"/>
    <property type="match status" value="1"/>
</dbReference>
<dbReference type="PROSITE" id="PS51352">
    <property type="entry name" value="THIOREDOXIN_2"/>
    <property type="match status" value="1"/>
</dbReference>
<evidence type="ECO:0000256" key="2">
    <source>
        <dbReference type="ARBA" id="ARBA00022748"/>
    </source>
</evidence>
<dbReference type="CDD" id="cd02966">
    <property type="entry name" value="TlpA_like_family"/>
    <property type="match status" value="1"/>
</dbReference>
<name>A0A1W2AGE8_9SPHI</name>
<dbReference type="GO" id="GO:0017004">
    <property type="term" value="P:cytochrome complex assembly"/>
    <property type="evidence" value="ECO:0007669"/>
    <property type="project" value="UniProtKB-KW"/>
</dbReference>
<feature type="domain" description="Thioredoxin" evidence="5">
    <location>
        <begin position="191"/>
        <end position="333"/>
    </location>
</feature>
<accession>A0A1W2AGE8</accession>
<evidence type="ECO:0000256" key="3">
    <source>
        <dbReference type="ARBA" id="ARBA00023157"/>
    </source>
</evidence>
<dbReference type="InterPro" id="IPR050553">
    <property type="entry name" value="Thioredoxin_ResA/DsbE_sf"/>
</dbReference>
<dbReference type="InterPro" id="IPR000866">
    <property type="entry name" value="AhpC/TSA"/>
</dbReference>
<organism evidence="6 7">
    <name type="scientific">Pedobacter africanus</name>
    <dbReference type="NCBI Taxonomy" id="151894"/>
    <lineage>
        <taxon>Bacteria</taxon>
        <taxon>Pseudomonadati</taxon>
        <taxon>Bacteroidota</taxon>
        <taxon>Sphingobacteriia</taxon>
        <taxon>Sphingobacteriales</taxon>
        <taxon>Sphingobacteriaceae</taxon>
        <taxon>Pedobacter</taxon>
    </lineage>
</organism>
<proteinExistence type="predicted"/>
<evidence type="ECO:0000256" key="4">
    <source>
        <dbReference type="ARBA" id="ARBA00023284"/>
    </source>
</evidence>
<sequence length="333" mass="36813">MFRILFILFMAMPFAGFSQKNNFVIKGTIGRLQPPAKVYLKYYTGTETKIDSALLRNGKFELRGYLSAINRGIFYLNTKGTGPSREDYRYLYIDKGTTTLSSTGSAKAATASGTQIVAEDASYQAALTQGTVAQFIQAHPSSIICLRALFAMLSSTDPQELETLFLGLSPEIRNSGDGKGLFSKIQSLKNVAIGKIGPDFSQPDTSGKPIQLSAFRGKYVLLDFWASWCGPCRKENPTLIRMYQLYKDLNFTIIGVSLDELSGKEEWIEAIHKDRLTWPQVSDLKAENHAAKLYGITGIPQNFLIDPDGRIIAKDLKGAALEKKLSEILAKPN</sequence>
<dbReference type="InterPro" id="IPR036249">
    <property type="entry name" value="Thioredoxin-like_sf"/>
</dbReference>
<evidence type="ECO:0000313" key="6">
    <source>
        <dbReference type="EMBL" id="SMC59775.1"/>
    </source>
</evidence>
<dbReference type="Proteomes" id="UP000192756">
    <property type="component" value="Unassembled WGS sequence"/>
</dbReference>
<dbReference type="PANTHER" id="PTHR42852:SF6">
    <property type="entry name" value="THIOL:DISULFIDE INTERCHANGE PROTEIN DSBE"/>
    <property type="match status" value="1"/>
</dbReference>
<dbReference type="PROSITE" id="PS00194">
    <property type="entry name" value="THIOREDOXIN_1"/>
    <property type="match status" value="1"/>
</dbReference>
<dbReference type="GO" id="GO:0030313">
    <property type="term" value="C:cell envelope"/>
    <property type="evidence" value="ECO:0007669"/>
    <property type="project" value="UniProtKB-SubCell"/>
</dbReference>
<dbReference type="Gene3D" id="3.40.30.10">
    <property type="entry name" value="Glutaredoxin"/>
    <property type="match status" value="1"/>
</dbReference>
<keyword evidence="7" id="KW-1185">Reference proteome</keyword>
<comment type="subcellular location">
    <subcellularLocation>
        <location evidence="1">Cell envelope</location>
    </subcellularLocation>
</comment>
<dbReference type="GO" id="GO:0016491">
    <property type="term" value="F:oxidoreductase activity"/>
    <property type="evidence" value="ECO:0007669"/>
    <property type="project" value="InterPro"/>
</dbReference>
<evidence type="ECO:0000259" key="5">
    <source>
        <dbReference type="PROSITE" id="PS51352"/>
    </source>
</evidence>
<dbReference type="GO" id="GO:0016209">
    <property type="term" value="F:antioxidant activity"/>
    <property type="evidence" value="ECO:0007669"/>
    <property type="project" value="InterPro"/>
</dbReference>
<dbReference type="AlphaFoldDB" id="A0A1W2AGE8"/>
<keyword evidence="2" id="KW-0201">Cytochrome c-type biogenesis</keyword>
<dbReference type="OrthoDB" id="750178at2"/>
<evidence type="ECO:0000256" key="1">
    <source>
        <dbReference type="ARBA" id="ARBA00004196"/>
    </source>
</evidence>
<dbReference type="InterPro" id="IPR025380">
    <property type="entry name" value="DUF4369"/>
</dbReference>
<gene>
    <name evidence="6" type="ORF">SAMN04488524_1398</name>
</gene>